<dbReference type="EC" id="6.3.3.2" evidence="4"/>
<evidence type="ECO:0000313" key="5">
    <source>
        <dbReference type="EMBL" id="GHE80473.1"/>
    </source>
</evidence>
<comment type="caution">
    <text evidence="5">The sequence shown here is derived from an EMBL/GenBank/DDBJ whole genome shotgun (WGS) entry which is preliminary data.</text>
</comment>
<dbReference type="PIRSF" id="PIRSF006806">
    <property type="entry name" value="FTHF_cligase"/>
    <property type="match status" value="1"/>
</dbReference>
<dbReference type="RefSeq" id="WP_189376573.1">
    <property type="nucleotide sequence ID" value="NZ_BNAH01000002.1"/>
</dbReference>
<accession>A0ABQ3IJC4</accession>
<proteinExistence type="inferred from homology"/>
<dbReference type="Pfam" id="PF01812">
    <property type="entry name" value="5-FTHF_cyc-lig"/>
    <property type="match status" value="1"/>
</dbReference>
<comment type="similarity">
    <text evidence="1 4">Belongs to the 5-formyltetrahydrofolate cyclo-ligase family.</text>
</comment>
<comment type="cofactor">
    <cofactor evidence="4">
        <name>Mg(2+)</name>
        <dbReference type="ChEBI" id="CHEBI:18420"/>
    </cofactor>
</comment>
<keyword evidence="6" id="KW-1185">Reference proteome</keyword>
<dbReference type="EMBL" id="BNAH01000002">
    <property type="protein sequence ID" value="GHE80473.1"/>
    <property type="molecule type" value="Genomic_DNA"/>
</dbReference>
<gene>
    <name evidence="5" type="ORF">GCM10011501_05470</name>
</gene>
<dbReference type="Proteomes" id="UP000626370">
    <property type="component" value="Unassembled WGS sequence"/>
</dbReference>
<reference evidence="6" key="1">
    <citation type="journal article" date="2019" name="Int. J. Syst. Evol. Microbiol.">
        <title>The Global Catalogue of Microorganisms (GCM) 10K type strain sequencing project: providing services to taxonomists for standard genome sequencing and annotation.</title>
        <authorList>
            <consortium name="The Broad Institute Genomics Platform"/>
            <consortium name="The Broad Institute Genome Sequencing Center for Infectious Disease"/>
            <person name="Wu L."/>
            <person name="Ma J."/>
        </authorList>
    </citation>
    <scope>NUCLEOTIDE SEQUENCE [LARGE SCALE GENOMIC DNA]</scope>
    <source>
        <strain evidence="6">CGMCC 1.15922</strain>
    </source>
</reference>
<evidence type="ECO:0000256" key="1">
    <source>
        <dbReference type="ARBA" id="ARBA00010638"/>
    </source>
</evidence>
<sequence length="207" mass="23851">MSNSTLISPNQLRKTIRQRRQQLTAPEQVKASQLLLEQLAQRLLINKVKNIAIYLSNDGELETELVIKWCWKQGITTYLPVIHPFSKGHLLFLHYHQDSVMQTNKYGILEPKLNIQNIIPAQNLDIIFTPLVAFDTKGNRIGMGGGFYDRTLAKWYQDYRTNPHATPRPIGIAHDCQKVEDIPTQSWDIPLPEIITPTQHFTFSLHK</sequence>
<dbReference type="InterPro" id="IPR037171">
    <property type="entry name" value="NagB/RpiA_transferase-like"/>
</dbReference>
<evidence type="ECO:0000256" key="4">
    <source>
        <dbReference type="RuleBase" id="RU361279"/>
    </source>
</evidence>
<organism evidence="5 6">
    <name type="scientific">Thalassotalea profundi</name>
    <dbReference type="NCBI Taxonomy" id="2036687"/>
    <lineage>
        <taxon>Bacteria</taxon>
        <taxon>Pseudomonadati</taxon>
        <taxon>Pseudomonadota</taxon>
        <taxon>Gammaproteobacteria</taxon>
        <taxon>Alteromonadales</taxon>
        <taxon>Colwelliaceae</taxon>
        <taxon>Thalassotalea</taxon>
    </lineage>
</organism>
<dbReference type="Gene3D" id="3.40.50.10420">
    <property type="entry name" value="NagB/RpiA/CoA transferase-like"/>
    <property type="match status" value="1"/>
</dbReference>
<evidence type="ECO:0000256" key="3">
    <source>
        <dbReference type="ARBA" id="ARBA00022840"/>
    </source>
</evidence>
<keyword evidence="3 4" id="KW-0067">ATP-binding</keyword>
<dbReference type="NCBIfam" id="TIGR02727">
    <property type="entry name" value="MTHFS_bact"/>
    <property type="match status" value="1"/>
</dbReference>
<keyword evidence="4" id="KW-0460">Magnesium</keyword>
<evidence type="ECO:0000256" key="2">
    <source>
        <dbReference type="ARBA" id="ARBA00022741"/>
    </source>
</evidence>
<keyword evidence="2 4" id="KW-0547">Nucleotide-binding</keyword>
<dbReference type="InterPro" id="IPR024185">
    <property type="entry name" value="FTHF_cligase-like_sf"/>
</dbReference>
<comment type="catalytic activity">
    <reaction evidence="4">
        <text>(6S)-5-formyl-5,6,7,8-tetrahydrofolate + ATP = (6R)-5,10-methenyltetrahydrofolate + ADP + phosphate</text>
        <dbReference type="Rhea" id="RHEA:10488"/>
        <dbReference type="ChEBI" id="CHEBI:30616"/>
        <dbReference type="ChEBI" id="CHEBI:43474"/>
        <dbReference type="ChEBI" id="CHEBI:57455"/>
        <dbReference type="ChEBI" id="CHEBI:57457"/>
        <dbReference type="ChEBI" id="CHEBI:456216"/>
        <dbReference type="EC" id="6.3.3.2"/>
    </reaction>
</comment>
<keyword evidence="4" id="KW-0479">Metal-binding</keyword>
<evidence type="ECO:0000313" key="6">
    <source>
        <dbReference type="Proteomes" id="UP000626370"/>
    </source>
</evidence>
<protein>
    <recommendedName>
        <fullName evidence="4">5-formyltetrahydrofolate cyclo-ligase</fullName>
        <ecNumber evidence="4">6.3.3.2</ecNumber>
    </recommendedName>
</protein>
<dbReference type="PANTHER" id="PTHR23407:SF1">
    <property type="entry name" value="5-FORMYLTETRAHYDROFOLATE CYCLO-LIGASE"/>
    <property type="match status" value="1"/>
</dbReference>
<dbReference type="PANTHER" id="PTHR23407">
    <property type="entry name" value="ATPASE INHIBITOR/5-FORMYLTETRAHYDROFOLATE CYCLO-LIGASE"/>
    <property type="match status" value="1"/>
</dbReference>
<dbReference type="InterPro" id="IPR002698">
    <property type="entry name" value="FTHF_cligase"/>
</dbReference>
<dbReference type="SUPFAM" id="SSF100950">
    <property type="entry name" value="NagB/RpiA/CoA transferase-like"/>
    <property type="match status" value="1"/>
</dbReference>
<name>A0ABQ3IJC4_9GAMM</name>